<dbReference type="Proteomes" id="UP001156215">
    <property type="component" value="Chromosome"/>
</dbReference>
<dbReference type="PANTHER" id="PTHR33910">
    <property type="entry name" value="PROTEIN TRANSLOCASE SUBUNIT SECE"/>
    <property type="match status" value="1"/>
</dbReference>
<evidence type="ECO:0000256" key="1">
    <source>
        <dbReference type="ARBA" id="ARBA00004370"/>
    </source>
</evidence>
<keyword evidence="2 9" id="KW-0813">Transport</keyword>
<keyword evidence="3 9" id="KW-1003">Cell membrane</keyword>
<organism evidence="10 11">
    <name type="scientific">Oxalobacter vibrioformis</name>
    <dbReference type="NCBI Taxonomy" id="933080"/>
    <lineage>
        <taxon>Bacteria</taxon>
        <taxon>Pseudomonadati</taxon>
        <taxon>Pseudomonadota</taxon>
        <taxon>Betaproteobacteria</taxon>
        <taxon>Burkholderiales</taxon>
        <taxon>Oxalobacteraceae</taxon>
        <taxon>Oxalobacter</taxon>
    </lineage>
</organism>
<comment type="caution">
    <text evidence="9">Lacks conserved residue(s) required for the propagation of feature annotation.</text>
</comment>
<evidence type="ECO:0000256" key="6">
    <source>
        <dbReference type="ARBA" id="ARBA00022989"/>
    </source>
</evidence>
<dbReference type="HAMAP" id="MF_00422">
    <property type="entry name" value="SecE"/>
    <property type="match status" value="1"/>
</dbReference>
<evidence type="ECO:0000256" key="3">
    <source>
        <dbReference type="ARBA" id="ARBA00022475"/>
    </source>
</evidence>
<keyword evidence="6 9" id="KW-1133">Transmembrane helix</keyword>
<dbReference type="PANTHER" id="PTHR33910:SF1">
    <property type="entry name" value="PROTEIN TRANSLOCASE SUBUNIT SECE"/>
    <property type="match status" value="1"/>
</dbReference>
<dbReference type="GO" id="GO:0009306">
    <property type="term" value="P:protein secretion"/>
    <property type="evidence" value="ECO:0007669"/>
    <property type="project" value="UniProtKB-UniRule"/>
</dbReference>
<comment type="subunit">
    <text evidence="9">Component of the Sec protein translocase complex. Heterotrimer consisting of SecY, SecE and SecG subunits. The heterotrimers can form oligomers, although 1 heterotrimer is thought to be able to translocate proteins. Interacts with the ribosome. Interacts with SecDF, and other proteins may be involved. Interacts with SecA.</text>
</comment>
<dbReference type="AlphaFoldDB" id="A0A9E9P4Q4"/>
<keyword evidence="7 9" id="KW-0811">Translocation</keyword>
<feature type="transmembrane region" description="Helical" evidence="9">
    <location>
        <begin position="16"/>
        <end position="35"/>
    </location>
</feature>
<comment type="subcellular location">
    <subcellularLocation>
        <location evidence="1">Membrane</location>
    </subcellularLocation>
</comment>
<evidence type="ECO:0000256" key="2">
    <source>
        <dbReference type="ARBA" id="ARBA00022448"/>
    </source>
</evidence>
<dbReference type="InterPro" id="IPR001901">
    <property type="entry name" value="Translocase_SecE/Sec61-g"/>
</dbReference>
<feature type="transmembrane region" description="Helical" evidence="9">
    <location>
        <begin position="41"/>
        <end position="60"/>
    </location>
</feature>
<keyword evidence="4 9" id="KW-0812">Transmembrane</keyword>
<comment type="function">
    <text evidence="9">Essential subunit of the Sec protein translocation channel SecYEG. Clamps together the 2 halves of SecY. May contact the channel plug during translocation.</text>
</comment>
<keyword evidence="11" id="KW-1185">Reference proteome</keyword>
<gene>
    <name evidence="9 10" type="primary">secE</name>
    <name evidence="10" type="ORF">NB640_07785</name>
</gene>
<dbReference type="KEGG" id="ovb:NB640_07785"/>
<dbReference type="GO" id="GO:0043952">
    <property type="term" value="P:protein transport by the Sec complex"/>
    <property type="evidence" value="ECO:0007669"/>
    <property type="project" value="UniProtKB-UniRule"/>
</dbReference>
<proteinExistence type="inferred from homology"/>
<dbReference type="RefSeq" id="WP_269310425.1">
    <property type="nucleotide sequence ID" value="NZ_CP098242.1"/>
</dbReference>
<evidence type="ECO:0000256" key="4">
    <source>
        <dbReference type="ARBA" id="ARBA00022692"/>
    </source>
</evidence>
<dbReference type="GO" id="GO:0008320">
    <property type="term" value="F:protein transmembrane transporter activity"/>
    <property type="evidence" value="ECO:0007669"/>
    <property type="project" value="UniProtKB-UniRule"/>
</dbReference>
<evidence type="ECO:0000256" key="7">
    <source>
        <dbReference type="ARBA" id="ARBA00023010"/>
    </source>
</evidence>
<dbReference type="Pfam" id="PF00584">
    <property type="entry name" value="SecE"/>
    <property type="match status" value="1"/>
</dbReference>
<keyword evidence="8 9" id="KW-0472">Membrane</keyword>
<dbReference type="InterPro" id="IPR038379">
    <property type="entry name" value="SecE_sf"/>
</dbReference>
<dbReference type="PRINTS" id="PR01650">
    <property type="entry name" value="SECETRNLCASE"/>
</dbReference>
<name>A0A9E9P4Q4_9BURK</name>
<dbReference type="Gene3D" id="1.20.5.1030">
    <property type="entry name" value="Preprotein translocase secy subunit"/>
    <property type="match status" value="1"/>
</dbReference>
<evidence type="ECO:0000313" key="11">
    <source>
        <dbReference type="Proteomes" id="UP001156215"/>
    </source>
</evidence>
<evidence type="ECO:0000313" key="10">
    <source>
        <dbReference type="EMBL" id="WAW11323.1"/>
    </source>
</evidence>
<evidence type="ECO:0000256" key="5">
    <source>
        <dbReference type="ARBA" id="ARBA00022927"/>
    </source>
</evidence>
<dbReference type="EMBL" id="CP098242">
    <property type="protein sequence ID" value="WAW11323.1"/>
    <property type="molecule type" value="Genomic_DNA"/>
</dbReference>
<sequence>MSNHPVQIAGVMNDKIKIVIALLACAAGIVGYYFFINKPMLMRAGVLIAGLAVGAIFAWFSETGRNFLVFARESVRETRKVVWPERKDAIRVTAIVFGFAVIMALFLFGTDKVLEMVLYDFILGWNR</sequence>
<dbReference type="GO" id="GO:0006605">
    <property type="term" value="P:protein targeting"/>
    <property type="evidence" value="ECO:0007669"/>
    <property type="project" value="UniProtKB-UniRule"/>
</dbReference>
<reference evidence="10" key="1">
    <citation type="journal article" date="2022" name="Front. Microbiol.">
        <title>New perspectives on an old grouping: The genomic and phenotypic variability of Oxalobacter formigenes and the implications for calcium oxalate stone prevention.</title>
        <authorList>
            <person name="Chmiel J.A."/>
            <person name="Carr C."/>
            <person name="Stuivenberg G.A."/>
            <person name="Venema R."/>
            <person name="Chanyi R.M."/>
            <person name="Al K.F."/>
            <person name="Giguere D."/>
            <person name="Say H."/>
            <person name="Akouris P.P."/>
            <person name="Dominguez Romero S.A."/>
            <person name="Kwong A."/>
            <person name="Tai V."/>
            <person name="Koval S.F."/>
            <person name="Razvi H."/>
            <person name="Bjazevic J."/>
            <person name="Burton J.P."/>
        </authorList>
    </citation>
    <scope>NUCLEOTIDE SEQUENCE</scope>
    <source>
        <strain evidence="10">WoOx3</strain>
    </source>
</reference>
<keyword evidence="5 9" id="KW-0653">Protein transport</keyword>
<evidence type="ECO:0000256" key="8">
    <source>
        <dbReference type="ARBA" id="ARBA00023136"/>
    </source>
</evidence>
<dbReference type="InterPro" id="IPR005807">
    <property type="entry name" value="SecE_bac"/>
</dbReference>
<accession>A0A9E9P4Q4</accession>
<protein>
    <recommendedName>
        <fullName evidence="9">Protein translocase subunit SecE</fullName>
    </recommendedName>
</protein>
<dbReference type="NCBIfam" id="TIGR00964">
    <property type="entry name" value="secE_bact"/>
    <property type="match status" value="1"/>
</dbReference>
<comment type="similarity">
    <text evidence="9">Belongs to the SecE/SEC61-gamma family.</text>
</comment>
<evidence type="ECO:0000256" key="9">
    <source>
        <dbReference type="HAMAP-Rule" id="MF_00422"/>
    </source>
</evidence>
<feature type="transmembrane region" description="Helical" evidence="9">
    <location>
        <begin position="89"/>
        <end position="109"/>
    </location>
</feature>
<dbReference type="GO" id="GO:0065002">
    <property type="term" value="P:intracellular protein transmembrane transport"/>
    <property type="evidence" value="ECO:0007669"/>
    <property type="project" value="UniProtKB-UniRule"/>
</dbReference>
<dbReference type="NCBIfam" id="NF004371">
    <property type="entry name" value="PRK05740.1-1"/>
    <property type="match status" value="1"/>
</dbReference>
<dbReference type="GO" id="GO:0005886">
    <property type="term" value="C:plasma membrane"/>
    <property type="evidence" value="ECO:0007669"/>
    <property type="project" value="UniProtKB-UniRule"/>
</dbReference>